<dbReference type="KEGG" id="rah:Rahaq_4981"/>
<accession>A0A0H3FJQ0</accession>
<evidence type="ECO:0000313" key="1">
    <source>
        <dbReference type="EMBL" id="ADW76556.1"/>
    </source>
</evidence>
<keyword evidence="1" id="KW-0614">Plasmid</keyword>
<reference evidence="2" key="1">
    <citation type="submission" date="2011-01" db="EMBL/GenBank/DDBJ databases">
        <title>Complete sequence of plasmid1 of Rahnella sp. Y9602.</title>
        <authorList>
            <consortium name="US DOE Joint Genome Institute"/>
            <person name="Lucas S."/>
            <person name="Copeland A."/>
            <person name="Lapidus A."/>
            <person name="Cheng J.-F."/>
            <person name="Goodwin L."/>
            <person name="Pitluck S."/>
            <person name="Lu M."/>
            <person name="Detter J.C."/>
            <person name="Han C."/>
            <person name="Tapia R."/>
            <person name="Land M."/>
            <person name="Hauser L."/>
            <person name="Kyrpides N."/>
            <person name="Ivanova N."/>
            <person name="Ovchinnikova G."/>
            <person name="Pagani I."/>
            <person name="Sobecky P.A."/>
            <person name="Martinez R.J."/>
            <person name="Woyke T."/>
        </authorList>
    </citation>
    <scope>NUCLEOTIDE SEQUENCE [LARGE SCALE GENOMIC DNA]</scope>
    <source>
        <strain evidence="2">Y9602</strain>
        <plasmid evidence="2">pRAHAQ01</plasmid>
    </source>
</reference>
<organism evidence="1 2">
    <name type="scientific">Rahnella sp. (strain Y9602)</name>
    <dbReference type="NCBI Taxonomy" id="2703885"/>
    <lineage>
        <taxon>Bacteria</taxon>
        <taxon>Pseudomonadati</taxon>
        <taxon>Pseudomonadota</taxon>
        <taxon>Gammaproteobacteria</taxon>
        <taxon>Enterobacterales</taxon>
        <taxon>Yersiniaceae</taxon>
        <taxon>Rahnella</taxon>
    </lineage>
</organism>
<dbReference type="Proteomes" id="UP000007257">
    <property type="component" value="Plasmid pRAHAQ01"/>
</dbReference>
<evidence type="ECO:0000313" key="2">
    <source>
        <dbReference type="Proteomes" id="UP000007257"/>
    </source>
</evidence>
<dbReference type="AlphaFoldDB" id="A0A0H3FJQ0"/>
<dbReference type="eggNOG" id="ENOG502ZAF4">
    <property type="taxonomic scope" value="Bacteria"/>
</dbReference>
<protein>
    <recommendedName>
        <fullName evidence="3">DUF1367 family protein</fullName>
    </recommendedName>
</protein>
<evidence type="ECO:0008006" key="3">
    <source>
        <dbReference type="Google" id="ProtNLM"/>
    </source>
</evidence>
<dbReference type="HOGENOM" id="CLU_096415_0_0_6"/>
<geneLocation type="plasmid" evidence="1 2">
    <name>pRAHAQ01</name>
</geneLocation>
<gene>
    <name evidence="1" type="ordered locus">Rahaq_4981</name>
</gene>
<dbReference type="OrthoDB" id="1442247at2"/>
<dbReference type="EMBL" id="CP002506">
    <property type="protein sequence ID" value="ADW76556.1"/>
    <property type="molecule type" value="Genomic_DNA"/>
</dbReference>
<dbReference type="RefSeq" id="WP_013578237.1">
    <property type="nucleotide sequence ID" value="NC_015062.1"/>
</dbReference>
<reference evidence="1 2" key="2">
    <citation type="journal article" date="2012" name="J. Bacteriol.">
        <title>Complete Genome Sequence of Rahnella sp. Strain Y9602, a Gammaproteobacterium Isolate from Metal- and Radionuclide-Contaminated Soil.</title>
        <authorList>
            <person name="Martinez R.J."/>
            <person name="Bruce D."/>
            <person name="Detter C."/>
            <person name="Goodwin L.A."/>
            <person name="Han J."/>
            <person name="Han C.S."/>
            <person name="Held B."/>
            <person name="Land M.L."/>
            <person name="Mikhailova N."/>
            <person name="Nolan M."/>
            <person name="Pennacchio L."/>
            <person name="Pitluck S."/>
            <person name="Tapia R."/>
            <person name="Woyke T."/>
            <person name="Sobecky P.A."/>
        </authorList>
    </citation>
    <scope>NUCLEOTIDE SEQUENCE [LARGE SCALE GENOMIC DNA]</scope>
    <source>
        <strain evidence="1 2">Y9602</strain>
        <plasmid evidence="1 2">pRAHAQ01</plasmid>
    </source>
</reference>
<proteinExistence type="predicted"/>
<dbReference type="InterPro" id="IPR009797">
    <property type="entry name" value="DUF1367"/>
</dbReference>
<name>A0A0H3FJQ0_RAHSY</name>
<dbReference type="Pfam" id="PF07105">
    <property type="entry name" value="DUF1367"/>
    <property type="match status" value="1"/>
</dbReference>
<sequence>MAQLAFIKASNDTLIPANPDTRDFVHSKIKLGDVITSEFKKSRNPKFHRLYFSLLNLGFEYWTPTGGAISPEEKTLIRGYVNHLAEFAGHGETLNSLAIGYLNKVRAQRADRVTLIKSFDAFRRWTTIESGYYTELVMPNGVTAKEPLSISFAKMDETEFAELYKATLNTLWMWILNKTFSSPEAAENAASQLMSYAA</sequence>